<reference evidence="2" key="1">
    <citation type="submission" date="2021-12" db="EMBL/GenBank/DDBJ databases">
        <authorList>
            <person name="Ulrich A."/>
        </authorList>
    </citation>
    <scope>NUCLEOTIDE SEQUENCE</scope>
    <source>
        <strain evidence="2">A1P009</strain>
    </source>
</reference>
<reference evidence="2" key="2">
    <citation type="journal article" date="2022" name="Syst. Appl. Microbiol.">
        <title>Physiological and genomic characterisation of Luteimonas fraxinea sp. nov., a bacterial species associated with trees tolerant to ash dieback.</title>
        <authorList>
            <person name="Ulrich K."/>
            <person name="Becker R."/>
            <person name="Behrendt U."/>
            <person name="Kube M."/>
            <person name="Schneck V."/>
            <person name="Ulrich A."/>
        </authorList>
    </citation>
    <scope>NUCLEOTIDE SEQUENCE</scope>
    <source>
        <strain evidence="2">A1P009</strain>
    </source>
</reference>
<dbReference type="Pfam" id="PF06912">
    <property type="entry name" value="DUF1275"/>
    <property type="match status" value="1"/>
</dbReference>
<keyword evidence="3" id="KW-1185">Reference proteome</keyword>
<feature type="transmembrane region" description="Helical" evidence="1">
    <location>
        <begin position="83"/>
        <end position="102"/>
    </location>
</feature>
<proteinExistence type="predicted"/>
<dbReference type="EMBL" id="JAJQKU010000001">
    <property type="protein sequence ID" value="MCD9095393.1"/>
    <property type="molecule type" value="Genomic_DNA"/>
</dbReference>
<evidence type="ECO:0000256" key="1">
    <source>
        <dbReference type="SAM" id="Phobius"/>
    </source>
</evidence>
<name>A0ABS8U6J5_9GAMM</name>
<accession>A0ABS8U6J5</accession>
<keyword evidence="1" id="KW-0812">Transmembrane</keyword>
<evidence type="ECO:0000313" key="2">
    <source>
        <dbReference type="EMBL" id="MCD9095393.1"/>
    </source>
</evidence>
<feature type="transmembrane region" description="Helical" evidence="1">
    <location>
        <begin position="162"/>
        <end position="180"/>
    </location>
</feature>
<organism evidence="2 3">
    <name type="scientific">Luteimonas fraxinea</name>
    <dbReference type="NCBI Taxonomy" id="2901869"/>
    <lineage>
        <taxon>Bacteria</taxon>
        <taxon>Pseudomonadati</taxon>
        <taxon>Pseudomonadota</taxon>
        <taxon>Gammaproteobacteria</taxon>
        <taxon>Lysobacterales</taxon>
        <taxon>Lysobacteraceae</taxon>
        <taxon>Luteimonas</taxon>
    </lineage>
</organism>
<comment type="caution">
    <text evidence="2">The sequence shown here is derived from an EMBL/GenBank/DDBJ whole genome shotgun (WGS) entry which is preliminary data.</text>
</comment>
<dbReference type="PANTHER" id="PTHR37314">
    <property type="entry name" value="SLR0142 PROTEIN"/>
    <property type="match status" value="1"/>
</dbReference>
<gene>
    <name evidence="2" type="ORF">LTT95_00360</name>
</gene>
<dbReference type="PANTHER" id="PTHR37314:SF4">
    <property type="entry name" value="UPF0700 TRANSMEMBRANE PROTEIN YOAK"/>
    <property type="match status" value="1"/>
</dbReference>
<keyword evidence="1" id="KW-0472">Membrane</keyword>
<dbReference type="InterPro" id="IPR010699">
    <property type="entry name" value="DUF1275"/>
</dbReference>
<evidence type="ECO:0000313" key="3">
    <source>
        <dbReference type="Proteomes" id="UP001430360"/>
    </source>
</evidence>
<protein>
    <submittedName>
        <fullName evidence="2">DUF1275 domain-containing protein</fullName>
    </submittedName>
</protein>
<sequence length="218" mass="22725">MPRIAWVGTALLAFTAGMVNVVGYLGFEHQALSHLTGTASLQSIAIANQEWGVAGILLAVMASFFGGAFLGGLVLKDKALSEAYVLTLGIEGVLLLLASYLLTRQHGLGASLAAAACGLQNAMTSFYSGSAIRSTHLTGFFTDLGLVVGQTVRGDRLPRKRFSLMLLVLGTFSLGGILAAKLFQVMGFAALTVPSLVVFGAALGLAAHQRQRRDPADS</sequence>
<dbReference type="RefSeq" id="WP_232133942.1">
    <property type="nucleotide sequence ID" value="NZ_JAJQKU010000001.1"/>
</dbReference>
<dbReference type="Proteomes" id="UP001430360">
    <property type="component" value="Unassembled WGS sequence"/>
</dbReference>
<feature type="transmembrane region" description="Helical" evidence="1">
    <location>
        <begin position="186"/>
        <end position="207"/>
    </location>
</feature>
<keyword evidence="1" id="KW-1133">Transmembrane helix</keyword>
<feature type="transmembrane region" description="Helical" evidence="1">
    <location>
        <begin position="51"/>
        <end position="71"/>
    </location>
</feature>